<dbReference type="Proteomes" id="UP000654345">
    <property type="component" value="Unassembled WGS sequence"/>
</dbReference>
<dbReference type="PRINTS" id="PR00081">
    <property type="entry name" value="GDHRDH"/>
</dbReference>
<dbReference type="Gene3D" id="3.40.225.10">
    <property type="entry name" value="Class II aldolase/adducin N-terminal domain"/>
    <property type="match status" value="1"/>
</dbReference>
<dbReference type="InterPro" id="IPR013454">
    <property type="entry name" value="Bifunc_RhaD/ADH"/>
</dbReference>
<evidence type="ECO:0000313" key="4">
    <source>
        <dbReference type="EMBL" id="GHO57946.1"/>
    </source>
</evidence>
<dbReference type="NCBIfam" id="TIGR02632">
    <property type="entry name" value="RhaD_aldol-ADH"/>
    <property type="match status" value="1"/>
</dbReference>
<protein>
    <submittedName>
        <fullName evidence="4">Oxidoreductase YuxG</fullName>
    </submittedName>
</protein>
<dbReference type="PANTHER" id="PTHR43669:SF8">
    <property type="entry name" value="SHORT-CHAIN TYPE DEHYDROGENASE_REDUCTASE-RELATED"/>
    <property type="match status" value="1"/>
</dbReference>
<evidence type="ECO:0000256" key="2">
    <source>
        <dbReference type="ARBA" id="ARBA00023002"/>
    </source>
</evidence>
<dbReference type="InterPro" id="IPR002347">
    <property type="entry name" value="SDR_fam"/>
</dbReference>
<dbReference type="InterPro" id="IPR036291">
    <property type="entry name" value="NAD(P)-bd_dom_sf"/>
</dbReference>
<accession>A0ABQ3UZ09</accession>
<keyword evidence="5" id="KW-1185">Reference proteome</keyword>
<evidence type="ECO:0000259" key="3">
    <source>
        <dbReference type="SMART" id="SM01007"/>
    </source>
</evidence>
<dbReference type="EMBL" id="BNJG01000002">
    <property type="protein sequence ID" value="GHO57946.1"/>
    <property type="molecule type" value="Genomic_DNA"/>
</dbReference>
<dbReference type="RefSeq" id="WP_201374226.1">
    <property type="nucleotide sequence ID" value="NZ_BNJG01000002.1"/>
</dbReference>
<proteinExistence type="inferred from homology"/>
<name>A0ABQ3UZ09_9CHLR</name>
<dbReference type="InterPro" id="IPR036409">
    <property type="entry name" value="Aldolase_II/adducin_N_sf"/>
</dbReference>
<dbReference type="NCBIfam" id="NF006189">
    <property type="entry name" value="PRK08324.1-3"/>
    <property type="match status" value="1"/>
</dbReference>
<keyword evidence="2" id="KW-0560">Oxidoreductase</keyword>
<sequence>MASLLFSSTLAQLVERSRRLGADRSVCNWGGGNTSAKADERDFRGQTARILWVKGSGSDLASCTEASFTGLYLDDLLPLLEREQMSDAEMVAYLGHCFFDPGRPRPSIETLLHAFLPFAHIDHTHADATNYFACAANGEELARACFGEDLLWIPYRRPGFGLAREVALAVHAHPEARLVILAKHGLITWGETDEECYASTCSTIARARAFVENRISEARRPLFGGLRVPSLPTEERRSIASQITSTLRGLVSVDKHQILRFEDDEDVLTFVSSQDASRLTTIGAACPDHLVHTKPWPLLVEWTPDQGREILAEAVETGIAAYVTRYRQYLADNLSQNLDPDASLPVFREADAASDPHPRVILIPGVGMFTTGKDMALADVSAQLYHRAIAVMRGAEACGGFISLLDAESYAVEYWPLEQYKLKLAPPEREFARRVVLVTGAAGGIGSAICRRLAQDGAHIMATDIDLAGAEQLATALNQQYGAGRALALRMDVTNEESVQAAFEQAALTFGGIDIIVNNAGLASSAPITETSLAEWNKNWNVLATGYFLVARAGFQLLQQQGCGGSLVFVASKNALVAGKNAAAYSTAKAAEAHLARCLAEEGGQFGIRVNTVNPDAVLSGSRIWGSSWREERAATYGVAPDQLEEVYRKRTTLGVNILPADIAEAVAFFASPTRSSKSTGNMLNVDGGVSAAYPR</sequence>
<comment type="similarity">
    <text evidence="1">Belongs to the short-chain dehydrogenases/reductases (SDR) family.</text>
</comment>
<dbReference type="SMART" id="SM01007">
    <property type="entry name" value="Aldolase_II"/>
    <property type="match status" value="1"/>
</dbReference>
<dbReference type="PRINTS" id="PR00080">
    <property type="entry name" value="SDRFAMILY"/>
</dbReference>
<dbReference type="InterPro" id="IPR001303">
    <property type="entry name" value="Aldolase_II/adducin_N"/>
</dbReference>
<dbReference type="Pfam" id="PF13561">
    <property type="entry name" value="adh_short_C2"/>
    <property type="match status" value="1"/>
</dbReference>
<evidence type="ECO:0000256" key="1">
    <source>
        <dbReference type="ARBA" id="ARBA00006484"/>
    </source>
</evidence>
<dbReference type="SUPFAM" id="SSF53639">
    <property type="entry name" value="AraD/HMP-PK domain-like"/>
    <property type="match status" value="1"/>
</dbReference>
<dbReference type="Gene3D" id="3.40.50.720">
    <property type="entry name" value="NAD(P)-binding Rossmann-like Domain"/>
    <property type="match status" value="1"/>
</dbReference>
<evidence type="ECO:0000313" key="5">
    <source>
        <dbReference type="Proteomes" id="UP000654345"/>
    </source>
</evidence>
<reference evidence="4 5" key="1">
    <citation type="journal article" date="2021" name="Int. J. Syst. Evol. Microbiol.">
        <title>Reticulibacter mediterranei gen. nov., sp. nov., within the new family Reticulibacteraceae fam. nov., and Ktedonospora formicarum gen. nov., sp. nov., Ktedonobacter robiniae sp. nov., Dictyobacter formicarum sp. nov. and Dictyobacter arantiisoli sp. nov., belonging to the class Ktedonobacteria.</title>
        <authorList>
            <person name="Yabe S."/>
            <person name="Zheng Y."/>
            <person name="Wang C.M."/>
            <person name="Sakai Y."/>
            <person name="Abe K."/>
            <person name="Yokota A."/>
            <person name="Donadio S."/>
            <person name="Cavaletti L."/>
            <person name="Monciardini P."/>
        </authorList>
    </citation>
    <scope>NUCLEOTIDE SEQUENCE [LARGE SCALE GENOMIC DNA]</scope>
    <source>
        <strain evidence="4 5">SOSP1-30</strain>
    </source>
</reference>
<comment type="caution">
    <text evidence="4">The sequence shown here is derived from an EMBL/GenBank/DDBJ whole genome shotgun (WGS) entry which is preliminary data.</text>
</comment>
<dbReference type="PANTHER" id="PTHR43669">
    <property type="entry name" value="5-KETO-D-GLUCONATE 5-REDUCTASE"/>
    <property type="match status" value="1"/>
</dbReference>
<feature type="domain" description="Class II aldolase/adducin N-terminal" evidence="3">
    <location>
        <begin position="12"/>
        <end position="211"/>
    </location>
</feature>
<dbReference type="NCBIfam" id="NF006190">
    <property type="entry name" value="PRK08324.1-4"/>
    <property type="match status" value="1"/>
</dbReference>
<organism evidence="4 5">
    <name type="scientific">Ktedonobacter robiniae</name>
    <dbReference type="NCBI Taxonomy" id="2778365"/>
    <lineage>
        <taxon>Bacteria</taxon>
        <taxon>Bacillati</taxon>
        <taxon>Chloroflexota</taxon>
        <taxon>Ktedonobacteria</taxon>
        <taxon>Ktedonobacterales</taxon>
        <taxon>Ktedonobacteraceae</taxon>
        <taxon>Ktedonobacter</taxon>
    </lineage>
</organism>
<dbReference type="Pfam" id="PF00596">
    <property type="entry name" value="Aldolase_II"/>
    <property type="match status" value="1"/>
</dbReference>
<dbReference type="SUPFAM" id="SSF51735">
    <property type="entry name" value="NAD(P)-binding Rossmann-fold domains"/>
    <property type="match status" value="1"/>
</dbReference>
<gene>
    <name evidence="4" type="primary">yuxG</name>
    <name evidence="4" type="ORF">KSB_64210</name>
</gene>